<accession>A0ABQ9YET1</accession>
<feature type="compositionally biased region" description="Acidic residues" evidence="1">
    <location>
        <begin position="393"/>
        <end position="413"/>
    </location>
</feature>
<feature type="region of interest" description="Disordered" evidence="1">
    <location>
        <begin position="159"/>
        <end position="203"/>
    </location>
</feature>
<keyword evidence="3" id="KW-1185">Reference proteome</keyword>
<sequence>MSTTQRHPPQLSPQKSGGIAFFPKSINFGSISKGTWWAYDFFVAMSTGKQEADMITVVPPSHNSIFFRSNIVGSAAHIILYLHSPNTRKISTKLVLKTRLQSFTIPLTANVVNVSSFQRVLSSQKYAINVGQQARVLTKEEQNITSLLTTAVHPLTIHFHHPPLPSPSSTPIKTQKSPSPISSPFVHSSPQPHSLHASEEQSKRWNIPVQTRFLVPTISHTTLPSPTQEPQPPQDTLFSDDEMEDDPFGQNLQTTSSKAPTAPTRIDPTDLDSVISSSSSVHVPTSSKRGPVLITMESIQKGDFCILPRGRIHPVIKSQSSTDSFETQSSHSDISFGDTPQPSSRLDVRASIVEESTATFLKTHPALQRFVENKARTQSISRQPEEKPHTQDDESDDFDWSDIDEAEDSNEDPPDTKDVDTFSFDDDTGPMPLLKLHRDSSHSTHQELARRRSSNSSQNPHHKQSAVNLTLATAGNLVSALSKWIERTSSPPNNKNETESLEQVDESNDDDIFSDEDIDFDAVRQNIRGKPQFNTLKPNFRPANLLTPDNFSPKFHTLPPGMIKPTIKPEEIDFGDSDEDEDDFALNAPDNQPVFDAITNKWIVQRGPTDIPKTPNEEDDDTWLFEDDDDVFVADRYTGVVDFELHLNVVDNNRRREYFWRKYGSKFGVNSEDLDLFKICLTDSPNQFLID</sequence>
<gene>
    <name evidence="2" type="ORF">BLNAU_2936</name>
</gene>
<feature type="compositionally biased region" description="Polar residues" evidence="1">
    <location>
        <begin position="172"/>
        <end position="192"/>
    </location>
</feature>
<feature type="compositionally biased region" description="Low complexity" evidence="1">
    <location>
        <begin position="273"/>
        <end position="287"/>
    </location>
</feature>
<feature type="compositionally biased region" description="Polar residues" evidence="1">
    <location>
        <begin position="250"/>
        <end position="259"/>
    </location>
</feature>
<feature type="region of interest" description="Disordered" evidence="1">
    <location>
        <begin position="375"/>
        <end position="466"/>
    </location>
</feature>
<feature type="region of interest" description="Disordered" evidence="1">
    <location>
        <begin position="220"/>
        <end position="287"/>
    </location>
</feature>
<protein>
    <submittedName>
        <fullName evidence="2">Uncharacterized protein</fullName>
    </submittedName>
</protein>
<feature type="compositionally biased region" description="Acidic residues" evidence="1">
    <location>
        <begin position="499"/>
        <end position="513"/>
    </location>
</feature>
<feature type="region of interest" description="Disordered" evidence="1">
    <location>
        <begin position="318"/>
        <end position="344"/>
    </location>
</feature>
<feature type="compositionally biased region" description="Basic and acidic residues" evidence="1">
    <location>
        <begin position="436"/>
        <end position="450"/>
    </location>
</feature>
<name>A0ABQ9YET1_9EUKA</name>
<dbReference type="Proteomes" id="UP001281761">
    <property type="component" value="Unassembled WGS sequence"/>
</dbReference>
<comment type="caution">
    <text evidence="2">The sequence shown here is derived from an EMBL/GenBank/DDBJ whole genome shotgun (WGS) entry which is preliminary data.</text>
</comment>
<organism evidence="2 3">
    <name type="scientific">Blattamonas nauphoetae</name>
    <dbReference type="NCBI Taxonomy" id="2049346"/>
    <lineage>
        <taxon>Eukaryota</taxon>
        <taxon>Metamonada</taxon>
        <taxon>Preaxostyla</taxon>
        <taxon>Oxymonadida</taxon>
        <taxon>Blattamonas</taxon>
    </lineage>
</organism>
<evidence type="ECO:0000313" key="3">
    <source>
        <dbReference type="Proteomes" id="UP001281761"/>
    </source>
</evidence>
<feature type="compositionally biased region" description="Polar residues" evidence="1">
    <location>
        <begin position="454"/>
        <end position="466"/>
    </location>
</feature>
<feature type="region of interest" description="Disordered" evidence="1">
    <location>
        <begin position="487"/>
        <end position="513"/>
    </location>
</feature>
<feature type="compositionally biased region" description="Acidic residues" evidence="1">
    <location>
        <begin position="238"/>
        <end position="247"/>
    </location>
</feature>
<reference evidence="2 3" key="1">
    <citation type="journal article" date="2022" name="bioRxiv">
        <title>Genomics of Preaxostyla Flagellates Illuminates Evolutionary Transitions and the Path Towards Mitochondrial Loss.</title>
        <authorList>
            <person name="Novak L.V.F."/>
            <person name="Treitli S.C."/>
            <person name="Pyrih J."/>
            <person name="Halakuc P."/>
            <person name="Pipaliya S.V."/>
            <person name="Vacek V."/>
            <person name="Brzon O."/>
            <person name="Soukal P."/>
            <person name="Eme L."/>
            <person name="Dacks J.B."/>
            <person name="Karnkowska A."/>
            <person name="Elias M."/>
            <person name="Hampl V."/>
        </authorList>
    </citation>
    <scope>NUCLEOTIDE SEQUENCE [LARGE SCALE GENOMIC DNA]</scope>
    <source>
        <strain evidence="2">NAU3</strain>
        <tissue evidence="2">Gut</tissue>
    </source>
</reference>
<evidence type="ECO:0000313" key="2">
    <source>
        <dbReference type="EMBL" id="KAK2962276.1"/>
    </source>
</evidence>
<proteinExistence type="predicted"/>
<dbReference type="EMBL" id="JARBJD010000012">
    <property type="protein sequence ID" value="KAK2962276.1"/>
    <property type="molecule type" value="Genomic_DNA"/>
</dbReference>
<feature type="compositionally biased region" description="Basic and acidic residues" evidence="1">
    <location>
        <begin position="383"/>
        <end position="392"/>
    </location>
</feature>
<evidence type="ECO:0000256" key="1">
    <source>
        <dbReference type="SAM" id="MobiDB-lite"/>
    </source>
</evidence>